<comment type="catalytic activity">
    <reaction evidence="6">
        <text>N-terminal N-formyl-L-methionyl-[peptide] + H2O = N-terminal L-methionyl-[peptide] + formate</text>
        <dbReference type="Rhea" id="RHEA:24420"/>
        <dbReference type="Rhea" id="RHEA-COMP:10639"/>
        <dbReference type="Rhea" id="RHEA-COMP:10640"/>
        <dbReference type="ChEBI" id="CHEBI:15377"/>
        <dbReference type="ChEBI" id="CHEBI:15740"/>
        <dbReference type="ChEBI" id="CHEBI:49298"/>
        <dbReference type="ChEBI" id="CHEBI:64731"/>
        <dbReference type="EC" id="3.5.1.88"/>
    </reaction>
</comment>
<name>A0A3E1K8Z3_9GAMM</name>
<feature type="binding site" evidence="6">
    <location>
        <position position="133"/>
    </location>
    <ligand>
        <name>Fe cation</name>
        <dbReference type="ChEBI" id="CHEBI:24875"/>
    </ligand>
</feature>
<keyword evidence="8" id="KW-1185">Reference proteome</keyword>
<keyword evidence="4 6" id="KW-0648">Protein biosynthesis</keyword>
<dbReference type="InterPro" id="IPR036821">
    <property type="entry name" value="Peptide_deformylase_sf"/>
</dbReference>
<keyword evidence="3 6" id="KW-0378">Hydrolase</keyword>
<evidence type="ECO:0000313" key="8">
    <source>
        <dbReference type="Proteomes" id="UP000260351"/>
    </source>
</evidence>
<evidence type="ECO:0000256" key="6">
    <source>
        <dbReference type="HAMAP-Rule" id="MF_00163"/>
    </source>
</evidence>
<feature type="binding site" evidence="6">
    <location>
        <position position="91"/>
    </location>
    <ligand>
        <name>Fe cation</name>
        <dbReference type="ChEBI" id="CHEBI:24875"/>
    </ligand>
</feature>
<dbReference type="EC" id="3.5.1.88" evidence="6"/>
<dbReference type="Pfam" id="PF01327">
    <property type="entry name" value="Pep_deformylase"/>
    <property type="match status" value="1"/>
</dbReference>
<feature type="active site" evidence="6">
    <location>
        <position position="134"/>
    </location>
</feature>
<keyword evidence="5 6" id="KW-0408">Iron</keyword>
<dbReference type="OrthoDB" id="9804313at2"/>
<dbReference type="EMBL" id="QUZK01000037">
    <property type="protein sequence ID" value="RFF30195.1"/>
    <property type="molecule type" value="Genomic_DNA"/>
</dbReference>
<dbReference type="InterPro" id="IPR023635">
    <property type="entry name" value="Peptide_deformylase"/>
</dbReference>
<dbReference type="GO" id="GO:0006412">
    <property type="term" value="P:translation"/>
    <property type="evidence" value="ECO:0007669"/>
    <property type="project" value="UniProtKB-UniRule"/>
</dbReference>
<dbReference type="GO" id="GO:0046872">
    <property type="term" value="F:metal ion binding"/>
    <property type="evidence" value="ECO:0007669"/>
    <property type="project" value="UniProtKB-KW"/>
</dbReference>
<comment type="function">
    <text evidence="6">Removes the formyl group from the N-terminal Met of newly synthesized proteins. Requires at least a dipeptide for an efficient rate of reaction. N-terminal L-methionine is a prerequisite for activity but the enzyme has broad specificity at other positions.</text>
</comment>
<evidence type="ECO:0000256" key="3">
    <source>
        <dbReference type="ARBA" id="ARBA00022801"/>
    </source>
</evidence>
<dbReference type="HAMAP" id="MF_00163">
    <property type="entry name" value="Pep_deformylase"/>
    <property type="match status" value="1"/>
</dbReference>
<accession>A0A3E1K8Z3</accession>
<comment type="caution">
    <text evidence="7">The sequence shown here is derived from an EMBL/GenBank/DDBJ whole genome shotgun (WGS) entry which is preliminary data.</text>
</comment>
<dbReference type="RefSeq" id="WP_116650796.1">
    <property type="nucleotide sequence ID" value="NZ_QUZK01000037.1"/>
</dbReference>
<evidence type="ECO:0000256" key="1">
    <source>
        <dbReference type="ARBA" id="ARBA00010759"/>
    </source>
</evidence>
<dbReference type="NCBIfam" id="TIGR00079">
    <property type="entry name" value="pept_deformyl"/>
    <property type="match status" value="1"/>
</dbReference>
<evidence type="ECO:0000256" key="5">
    <source>
        <dbReference type="ARBA" id="ARBA00023004"/>
    </source>
</evidence>
<organism evidence="7 8">
    <name type="scientific">Wenzhouxiangella sediminis</name>
    <dbReference type="NCBI Taxonomy" id="1792836"/>
    <lineage>
        <taxon>Bacteria</taxon>
        <taxon>Pseudomonadati</taxon>
        <taxon>Pseudomonadota</taxon>
        <taxon>Gammaproteobacteria</taxon>
        <taxon>Chromatiales</taxon>
        <taxon>Wenzhouxiangellaceae</taxon>
        <taxon>Wenzhouxiangella</taxon>
    </lineage>
</organism>
<proteinExistence type="inferred from homology"/>
<dbReference type="SUPFAM" id="SSF56420">
    <property type="entry name" value="Peptide deformylase"/>
    <property type="match status" value="1"/>
</dbReference>
<dbReference type="PANTHER" id="PTHR10458:SF22">
    <property type="entry name" value="PEPTIDE DEFORMYLASE"/>
    <property type="match status" value="1"/>
</dbReference>
<dbReference type="PANTHER" id="PTHR10458">
    <property type="entry name" value="PEPTIDE DEFORMYLASE"/>
    <property type="match status" value="1"/>
</dbReference>
<gene>
    <name evidence="6" type="primary">def</name>
    <name evidence="7" type="ORF">DZC52_08945</name>
</gene>
<keyword evidence="2 6" id="KW-0479">Metal-binding</keyword>
<comment type="cofactor">
    <cofactor evidence="6">
        <name>Fe(2+)</name>
        <dbReference type="ChEBI" id="CHEBI:29033"/>
    </cofactor>
    <text evidence="6">Binds 1 Fe(2+) ion.</text>
</comment>
<dbReference type="FunFam" id="3.90.45.10:FF:000001">
    <property type="entry name" value="Peptide deformylase"/>
    <property type="match status" value="1"/>
</dbReference>
<feature type="binding site" evidence="6">
    <location>
        <position position="137"/>
    </location>
    <ligand>
        <name>Fe cation</name>
        <dbReference type="ChEBI" id="CHEBI:24875"/>
    </ligand>
</feature>
<dbReference type="PIRSF" id="PIRSF004749">
    <property type="entry name" value="Pep_def"/>
    <property type="match status" value="1"/>
</dbReference>
<dbReference type="GO" id="GO:0042586">
    <property type="term" value="F:peptide deformylase activity"/>
    <property type="evidence" value="ECO:0007669"/>
    <property type="project" value="UniProtKB-UniRule"/>
</dbReference>
<evidence type="ECO:0000313" key="7">
    <source>
        <dbReference type="EMBL" id="RFF30195.1"/>
    </source>
</evidence>
<comment type="similarity">
    <text evidence="1 6">Belongs to the polypeptide deformylase family.</text>
</comment>
<dbReference type="NCBIfam" id="NF001159">
    <property type="entry name" value="PRK00150.1-3"/>
    <property type="match status" value="1"/>
</dbReference>
<evidence type="ECO:0000256" key="2">
    <source>
        <dbReference type="ARBA" id="ARBA00022723"/>
    </source>
</evidence>
<dbReference type="AlphaFoldDB" id="A0A3E1K8Z3"/>
<dbReference type="PRINTS" id="PR01576">
    <property type="entry name" value="PDEFORMYLASE"/>
</dbReference>
<sequence length="171" mass="19418">MSKLKILEYPDPRLRHVARPVDSVGERERKLAEDMLETMYDARGIGLAATQVAEDIRVVVMDLSEERNEPRVFINPEIIDRSGSQSYEEGCLSVPGFYAEVTRADKVSVRALDIDGKPYELDADGLLAVCIQHEIDHLDGKMFIDYLSPLKRRMIGKKLRKQQNSREKATA</sequence>
<dbReference type="CDD" id="cd00487">
    <property type="entry name" value="Pep_deformylase"/>
    <property type="match status" value="1"/>
</dbReference>
<evidence type="ECO:0000256" key="4">
    <source>
        <dbReference type="ARBA" id="ARBA00022917"/>
    </source>
</evidence>
<dbReference type="Proteomes" id="UP000260351">
    <property type="component" value="Unassembled WGS sequence"/>
</dbReference>
<protein>
    <recommendedName>
        <fullName evidence="6">Peptide deformylase</fullName>
        <shortName evidence="6">PDF</shortName>
        <ecNumber evidence="6">3.5.1.88</ecNumber>
    </recommendedName>
    <alternativeName>
        <fullName evidence="6">Polypeptide deformylase</fullName>
    </alternativeName>
</protein>
<reference evidence="7 8" key="1">
    <citation type="submission" date="2018-08" db="EMBL/GenBank/DDBJ databases">
        <title>Wenzhouxiangella salilacus sp. nov., a novel bacterium isolated from a saline lake in Xinjiang Province, China.</title>
        <authorList>
            <person name="Han S."/>
        </authorList>
    </citation>
    <scope>NUCLEOTIDE SEQUENCE [LARGE SCALE GENOMIC DNA]</scope>
    <source>
        <strain evidence="7 8">XDB06</strain>
    </source>
</reference>
<dbReference type="Gene3D" id="3.90.45.10">
    <property type="entry name" value="Peptide deformylase"/>
    <property type="match status" value="1"/>
</dbReference>